<feature type="domain" description="Ppx/GppA phosphatase C-terminal" evidence="3">
    <location>
        <begin position="323"/>
        <end position="468"/>
    </location>
</feature>
<dbReference type="PANTHER" id="PTHR30005:SF0">
    <property type="entry name" value="RETROGRADE REGULATION PROTEIN 2"/>
    <property type="match status" value="1"/>
</dbReference>
<accession>A0A7G9FKS2</accession>
<dbReference type="Gene3D" id="1.10.3210.10">
    <property type="entry name" value="Hypothetical protein af1432"/>
    <property type="match status" value="1"/>
</dbReference>
<dbReference type="AlphaFoldDB" id="A0A7G9FKS2"/>
<keyword evidence="5" id="KW-1185">Reference proteome</keyword>
<dbReference type="InterPro" id="IPR048950">
    <property type="entry name" value="Ppx_GppA_C"/>
</dbReference>
<dbReference type="SUPFAM" id="SSF109604">
    <property type="entry name" value="HD-domain/PDEase-like"/>
    <property type="match status" value="1"/>
</dbReference>
<dbReference type="Pfam" id="PF02541">
    <property type="entry name" value="Ppx-GppA"/>
    <property type="match status" value="1"/>
</dbReference>
<sequence>MAYKMFAAIYVGSSEISMKIFQVNGRKTFRQIDSVSRILELGRDTYREGKLSRESIKMICEELEGLKHKMEEYKITEYRAYATSAVREADNMDLVLDVIEHTTGIRVQVLSNSEQRYISFKGLVAKYSDFHQVVSKNTAFVDVGAGSVQISLFDKNNLVVTENIPIGAVRVRDYLALIGHKSGRLDEIMADYVDNDIVSFRNIYLKDKEIKNIIAVGEVVSSLKKIVPELSIKDVITRAQFDAMYKRVISMPAQELAEKYGIPYERATLMLPNITIYQSFLNNCKAEEMYVPDVDFCECIVANYMDEGSRVVFNHNFEEDILATANNIAKRYRCNRNHVEQTAYFALKIFDVVRKPFGLDKMQRLQLQIAALLHECGNFINLHDGARNSYYIVANTEILGLSHKERMEVANVVKYNPLYLPSKDKISAELDGCDYIVIAKLAAILRIANILDKSHMQKIEDISVTLKDGKLIILAKTYEDISLEAGLFEARADFFEQIYGIRPVLRVKRSV</sequence>
<dbReference type="SUPFAM" id="SSF53067">
    <property type="entry name" value="Actin-like ATPase domain"/>
    <property type="match status" value="2"/>
</dbReference>
<dbReference type="Gene3D" id="3.30.420.40">
    <property type="match status" value="1"/>
</dbReference>
<reference evidence="4 5" key="1">
    <citation type="submission" date="2020-08" db="EMBL/GenBank/DDBJ databases">
        <authorList>
            <person name="Liu C."/>
            <person name="Sun Q."/>
        </authorList>
    </citation>
    <scope>NUCLEOTIDE SEQUENCE [LARGE SCALE GENOMIC DNA]</scope>
    <source>
        <strain evidence="4 5">NSJ-4</strain>
    </source>
</reference>
<dbReference type="Proteomes" id="UP000515819">
    <property type="component" value="Chromosome"/>
</dbReference>
<dbReference type="GO" id="GO:0016462">
    <property type="term" value="F:pyrophosphatase activity"/>
    <property type="evidence" value="ECO:0007669"/>
    <property type="project" value="TreeGrafter"/>
</dbReference>
<dbReference type="PANTHER" id="PTHR30005">
    <property type="entry name" value="EXOPOLYPHOSPHATASE"/>
    <property type="match status" value="1"/>
</dbReference>
<dbReference type="CDD" id="cd24006">
    <property type="entry name" value="ASKHA_NBD_PPX_GppA"/>
    <property type="match status" value="1"/>
</dbReference>
<evidence type="ECO:0000259" key="2">
    <source>
        <dbReference type="Pfam" id="PF02541"/>
    </source>
</evidence>
<dbReference type="RefSeq" id="WP_021985303.1">
    <property type="nucleotide sequence ID" value="NZ_CP060632.1"/>
</dbReference>
<proteinExistence type="inferred from homology"/>
<dbReference type="InterPro" id="IPR050273">
    <property type="entry name" value="GppA/Ppx_hydrolase"/>
</dbReference>
<dbReference type="InterPro" id="IPR003695">
    <property type="entry name" value="Ppx_GppA_N"/>
</dbReference>
<dbReference type="KEGG" id="wcp:H9Q76_10475"/>
<protein>
    <submittedName>
        <fullName evidence="4">Exopolyphosphatase</fullName>
    </submittedName>
</protein>
<feature type="domain" description="Ppx/GppA phosphatase N-terminal" evidence="2">
    <location>
        <begin position="27"/>
        <end position="291"/>
    </location>
</feature>
<evidence type="ECO:0000313" key="5">
    <source>
        <dbReference type="Proteomes" id="UP000515819"/>
    </source>
</evidence>
<gene>
    <name evidence="4" type="ORF">H9Q76_10475</name>
</gene>
<name>A0A7G9FKS2_9FIRM</name>
<evidence type="ECO:0000313" key="4">
    <source>
        <dbReference type="EMBL" id="QNL99153.1"/>
    </source>
</evidence>
<evidence type="ECO:0000259" key="3">
    <source>
        <dbReference type="Pfam" id="PF21447"/>
    </source>
</evidence>
<dbReference type="InterPro" id="IPR043129">
    <property type="entry name" value="ATPase_NBD"/>
</dbReference>
<dbReference type="Gene3D" id="3.30.420.150">
    <property type="entry name" value="Exopolyphosphatase. Domain 2"/>
    <property type="match status" value="1"/>
</dbReference>
<evidence type="ECO:0000256" key="1">
    <source>
        <dbReference type="ARBA" id="ARBA00007125"/>
    </source>
</evidence>
<dbReference type="Pfam" id="PF21447">
    <property type="entry name" value="Ppx-GppA_III"/>
    <property type="match status" value="1"/>
</dbReference>
<comment type="similarity">
    <text evidence="1">Belongs to the GppA/Ppx family.</text>
</comment>
<organism evidence="4 5">
    <name type="scientific">Wujia chipingensis</name>
    <dbReference type="NCBI Taxonomy" id="2763670"/>
    <lineage>
        <taxon>Bacteria</taxon>
        <taxon>Bacillati</taxon>
        <taxon>Bacillota</taxon>
        <taxon>Clostridia</taxon>
        <taxon>Lachnospirales</taxon>
        <taxon>Lachnospiraceae</taxon>
        <taxon>Wujia</taxon>
    </lineage>
</organism>
<dbReference type="EMBL" id="CP060632">
    <property type="protein sequence ID" value="QNL99153.1"/>
    <property type="molecule type" value="Genomic_DNA"/>
</dbReference>